<dbReference type="AlphaFoldDB" id="A0A8E5ME44"/>
<gene>
    <name evidence="2" type="ORF">UV8b_01164</name>
</gene>
<evidence type="ECO:0000313" key="2">
    <source>
        <dbReference type="EMBL" id="QUC16923.1"/>
    </source>
</evidence>
<accession>A0A8E5ME44</accession>
<sequence length="98" mass="10759">MTVVPKSTRQSQTNFDLPIDGCMTTLLPSAWVDLDETTARAMGMLWWSPSRTNASTPYSWSKCSGNARQRPSKPVEAGPVPTPRRRPPNAANQAVWSG</sequence>
<dbReference type="Proteomes" id="UP000027002">
    <property type="component" value="Chromosome 1"/>
</dbReference>
<feature type="compositionally biased region" description="Polar residues" evidence="1">
    <location>
        <begin position="49"/>
        <end position="69"/>
    </location>
</feature>
<organism evidence="2 3">
    <name type="scientific">Ustilaginoidea virens</name>
    <name type="common">Rice false smut fungus</name>
    <name type="synonym">Villosiclava virens</name>
    <dbReference type="NCBI Taxonomy" id="1159556"/>
    <lineage>
        <taxon>Eukaryota</taxon>
        <taxon>Fungi</taxon>
        <taxon>Dikarya</taxon>
        <taxon>Ascomycota</taxon>
        <taxon>Pezizomycotina</taxon>
        <taxon>Sordariomycetes</taxon>
        <taxon>Hypocreomycetidae</taxon>
        <taxon>Hypocreales</taxon>
        <taxon>Clavicipitaceae</taxon>
        <taxon>Ustilaginoidea</taxon>
    </lineage>
</organism>
<protein>
    <submittedName>
        <fullName evidence="2">Uncharacterized protein</fullName>
    </submittedName>
</protein>
<keyword evidence="3" id="KW-1185">Reference proteome</keyword>
<name>A0A8E5ME44_USTVR</name>
<evidence type="ECO:0000256" key="1">
    <source>
        <dbReference type="SAM" id="MobiDB-lite"/>
    </source>
</evidence>
<proteinExistence type="predicted"/>
<dbReference type="KEGG" id="uvi:66061942"/>
<dbReference type="EMBL" id="CP072753">
    <property type="protein sequence ID" value="QUC16923.1"/>
    <property type="molecule type" value="Genomic_DNA"/>
</dbReference>
<dbReference type="RefSeq" id="XP_042994596.1">
    <property type="nucleotide sequence ID" value="XM_043138662.1"/>
</dbReference>
<feature type="region of interest" description="Disordered" evidence="1">
    <location>
        <begin position="49"/>
        <end position="98"/>
    </location>
</feature>
<evidence type="ECO:0000313" key="3">
    <source>
        <dbReference type="Proteomes" id="UP000027002"/>
    </source>
</evidence>
<reference evidence="2" key="1">
    <citation type="submission" date="2020-03" db="EMBL/GenBank/DDBJ databases">
        <title>A mixture of massive structural variations and highly conserved coding sequences in Ustilaginoidea virens genome.</title>
        <authorList>
            <person name="Zhang K."/>
            <person name="Zhao Z."/>
            <person name="Zhang Z."/>
            <person name="Li Y."/>
            <person name="Hsiang T."/>
            <person name="Sun W."/>
        </authorList>
    </citation>
    <scope>NUCLEOTIDE SEQUENCE</scope>
    <source>
        <strain evidence="2">UV-8b</strain>
    </source>
</reference>
<dbReference type="GeneID" id="66061942"/>